<accession>A0A939J4K3</accession>
<dbReference type="PROSITE" id="PS51385">
    <property type="entry name" value="YJEF_N"/>
    <property type="match status" value="1"/>
</dbReference>
<evidence type="ECO:0000256" key="7">
    <source>
        <dbReference type="ARBA" id="ARBA00022840"/>
    </source>
</evidence>
<feature type="binding site" evidence="17">
    <location>
        <position position="333"/>
    </location>
    <ligand>
        <name>(6S)-NADPHX</name>
        <dbReference type="ChEBI" id="CHEBI:64076"/>
    </ligand>
</feature>
<dbReference type="Gene3D" id="3.40.50.10260">
    <property type="entry name" value="YjeF N-terminal domain"/>
    <property type="match status" value="1"/>
</dbReference>
<feature type="binding site" evidence="18">
    <location>
        <position position="168"/>
    </location>
    <ligand>
        <name>(6S)-NADPHX</name>
        <dbReference type="ChEBI" id="CHEBI:64076"/>
    </ligand>
</feature>
<evidence type="ECO:0000313" key="23">
    <source>
        <dbReference type="Proteomes" id="UP000664096"/>
    </source>
</evidence>
<evidence type="ECO:0000256" key="11">
    <source>
        <dbReference type="ARBA" id="ARBA00023235"/>
    </source>
</evidence>
<proteinExistence type="inferred from homology"/>
<protein>
    <recommendedName>
        <fullName evidence="19">Bifunctional NAD(P)H-hydrate repair enzyme</fullName>
    </recommendedName>
    <alternativeName>
        <fullName evidence="19">Nicotinamide nucleotide repair protein</fullName>
    </alternativeName>
    <domain>
        <recommendedName>
            <fullName evidence="19">ADP-dependent (S)-NAD(P)H-hydrate dehydratase</fullName>
            <ecNumber evidence="19">4.2.1.136</ecNumber>
        </recommendedName>
        <alternativeName>
            <fullName evidence="19">ADP-dependent NAD(P)HX dehydratase</fullName>
        </alternativeName>
    </domain>
    <domain>
        <recommendedName>
            <fullName evidence="19">NAD(P)H-hydrate epimerase</fullName>
            <ecNumber evidence="19">5.1.99.6</ecNumber>
        </recommendedName>
    </domain>
</protein>
<comment type="cofactor">
    <cofactor evidence="17">
        <name>Mg(2+)</name>
        <dbReference type="ChEBI" id="CHEBI:18420"/>
    </cofactor>
</comment>
<keyword evidence="9 18" id="KW-0630">Potassium</keyword>
<dbReference type="Pfam" id="PF03853">
    <property type="entry name" value="YjeF_N"/>
    <property type="match status" value="1"/>
</dbReference>
<dbReference type="EC" id="5.1.99.6" evidence="19"/>
<dbReference type="InterPro" id="IPR004443">
    <property type="entry name" value="YjeF_N_dom"/>
</dbReference>
<feature type="binding site" evidence="17">
    <location>
        <begin position="420"/>
        <end position="424"/>
    </location>
    <ligand>
        <name>AMP</name>
        <dbReference type="ChEBI" id="CHEBI:456215"/>
    </ligand>
</feature>
<reference evidence="22" key="1">
    <citation type="submission" date="2020-12" db="EMBL/GenBank/DDBJ databases">
        <title>Oil enriched cultivation method for isolating marine PHA-producing bacteria.</title>
        <authorList>
            <person name="Zheng W."/>
            <person name="Yu S."/>
            <person name="Huang Y."/>
        </authorList>
    </citation>
    <scope>NUCLEOTIDE SEQUENCE</scope>
    <source>
        <strain evidence="22">SY-2-12</strain>
    </source>
</reference>
<evidence type="ECO:0000259" key="21">
    <source>
        <dbReference type="PROSITE" id="PS51385"/>
    </source>
</evidence>
<comment type="similarity">
    <text evidence="17">Belongs to the NnrD/CARKD family.</text>
</comment>
<feature type="binding site" evidence="18">
    <location>
        <position position="66"/>
    </location>
    <ligand>
        <name>K(+)</name>
        <dbReference type="ChEBI" id="CHEBI:29103"/>
    </ligand>
</feature>
<evidence type="ECO:0000259" key="20">
    <source>
        <dbReference type="PROSITE" id="PS51383"/>
    </source>
</evidence>
<name>A0A939J4K3_9HYPH</name>
<dbReference type="GO" id="GO:0005524">
    <property type="term" value="F:ATP binding"/>
    <property type="evidence" value="ECO:0007669"/>
    <property type="project" value="UniProtKB-UniRule"/>
</dbReference>
<feature type="binding site" evidence="18">
    <location>
        <begin position="65"/>
        <end position="69"/>
    </location>
    <ligand>
        <name>(6S)-NADPHX</name>
        <dbReference type="ChEBI" id="CHEBI:64076"/>
    </ligand>
</feature>
<feature type="binding site" evidence="18">
    <location>
        <begin position="139"/>
        <end position="145"/>
    </location>
    <ligand>
        <name>(6S)-NADPHX</name>
        <dbReference type="ChEBI" id="CHEBI:64076"/>
    </ligand>
</feature>
<comment type="function">
    <text evidence="17">Catalyzes the dehydration of the S-form of NAD(P)HX at the expense of ADP, which is converted to AMP. Together with NAD(P)HX epimerase, which catalyzes the epimerization of the S- and R-forms, the enzyme allows the repair of both epimers of NAD(P)HX, a damaged form of NAD(P)H that is a result of enzymatic or heat-dependent hydration.</text>
</comment>
<comment type="catalytic activity">
    <reaction evidence="16 17 19">
        <text>(6S)-NADPHX + ADP = AMP + phosphate + NADPH + H(+)</text>
        <dbReference type="Rhea" id="RHEA:32235"/>
        <dbReference type="ChEBI" id="CHEBI:15378"/>
        <dbReference type="ChEBI" id="CHEBI:43474"/>
        <dbReference type="ChEBI" id="CHEBI:57783"/>
        <dbReference type="ChEBI" id="CHEBI:64076"/>
        <dbReference type="ChEBI" id="CHEBI:456215"/>
        <dbReference type="ChEBI" id="CHEBI:456216"/>
        <dbReference type="EC" id="4.2.1.136"/>
    </reaction>
</comment>
<dbReference type="InterPro" id="IPR000631">
    <property type="entry name" value="CARKD"/>
</dbReference>
<feature type="domain" description="YjeF C-terminal" evidence="20">
    <location>
        <begin position="235"/>
        <end position="504"/>
    </location>
</feature>
<comment type="catalytic activity">
    <reaction evidence="1 18 19">
        <text>(6R)-NADHX = (6S)-NADHX</text>
        <dbReference type="Rhea" id="RHEA:32215"/>
        <dbReference type="ChEBI" id="CHEBI:64074"/>
        <dbReference type="ChEBI" id="CHEBI:64075"/>
        <dbReference type="EC" id="5.1.99.6"/>
    </reaction>
</comment>
<dbReference type="CDD" id="cd01171">
    <property type="entry name" value="YXKO-related"/>
    <property type="match status" value="1"/>
</dbReference>
<feature type="binding site" evidence="17">
    <location>
        <position position="449"/>
    </location>
    <ligand>
        <name>AMP</name>
        <dbReference type="ChEBI" id="CHEBI:456215"/>
    </ligand>
</feature>
<evidence type="ECO:0000256" key="15">
    <source>
        <dbReference type="ARBA" id="ARBA00048238"/>
    </source>
</evidence>
<comment type="cofactor">
    <cofactor evidence="18 19">
        <name>K(+)</name>
        <dbReference type="ChEBI" id="CHEBI:29103"/>
    </cofactor>
    <text evidence="18 19">Binds 1 potassium ion per subunit.</text>
</comment>
<dbReference type="EMBL" id="JAEKJZ010000001">
    <property type="protein sequence ID" value="MBN9670799.1"/>
    <property type="molecule type" value="Genomic_DNA"/>
</dbReference>
<dbReference type="EC" id="4.2.1.136" evidence="19"/>
<evidence type="ECO:0000256" key="16">
    <source>
        <dbReference type="ARBA" id="ARBA00049209"/>
    </source>
</evidence>
<comment type="function">
    <text evidence="18">Catalyzes the epimerization of the S- and R-forms of NAD(P)HX, a damaged form of NAD(P)H that is a result of enzymatic or heat-dependent hydration. This is a prerequisite for the S-specific NAD(P)H-hydrate dehydratase to allow the repair of both epimers of NAD(P)HX.</text>
</comment>
<feature type="domain" description="YjeF N-terminal" evidence="21">
    <location>
        <begin position="18"/>
        <end position="225"/>
    </location>
</feature>
<dbReference type="PANTHER" id="PTHR12592:SF0">
    <property type="entry name" value="ATP-DEPENDENT (S)-NAD(P)H-HYDRATE DEHYDRATASE"/>
    <property type="match status" value="1"/>
</dbReference>
<dbReference type="InterPro" id="IPR036652">
    <property type="entry name" value="YjeF_N_dom_sf"/>
</dbReference>
<evidence type="ECO:0000256" key="10">
    <source>
        <dbReference type="ARBA" id="ARBA00023027"/>
    </source>
</evidence>
<evidence type="ECO:0000256" key="13">
    <source>
        <dbReference type="ARBA" id="ARBA00023268"/>
    </source>
</evidence>
<comment type="similarity">
    <text evidence="3 19">In the N-terminal section; belongs to the NnrE/AIBP family.</text>
</comment>
<evidence type="ECO:0000256" key="2">
    <source>
        <dbReference type="ARBA" id="ARBA00000909"/>
    </source>
</evidence>
<dbReference type="NCBIfam" id="TIGR00197">
    <property type="entry name" value="yjeF_nterm"/>
    <property type="match status" value="1"/>
</dbReference>
<keyword evidence="7 17" id="KW-0067">ATP-binding</keyword>
<dbReference type="AlphaFoldDB" id="A0A939J4K3"/>
<evidence type="ECO:0000256" key="3">
    <source>
        <dbReference type="ARBA" id="ARBA00006001"/>
    </source>
</evidence>
<keyword evidence="6 17" id="KW-0547">Nucleotide-binding</keyword>
<evidence type="ECO:0000256" key="14">
    <source>
        <dbReference type="ARBA" id="ARBA00025153"/>
    </source>
</evidence>
<dbReference type="SUPFAM" id="SSF64153">
    <property type="entry name" value="YjeF N-terminal domain-like"/>
    <property type="match status" value="1"/>
</dbReference>
<evidence type="ECO:0000256" key="17">
    <source>
        <dbReference type="HAMAP-Rule" id="MF_01965"/>
    </source>
</evidence>
<dbReference type="GO" id="GO:0052856">
    <property type="term" value="F:NAD(P)HX epimerase activity"/>
    <property type="evidence" value="ECO:0007669"/>
    <property type="project" value="UniProtKB-UniRule"/>
</dbReference>
<dbReference type="PROSITE" id="PS51383">
    <property type="entry name" value="YJEF_C_3"/>
    <property type="match status" value="1"/>
</dbReference>
<comment type="function">
    <text evidence="14 19">Bifunctional enzyme that catalyzes the epimerization of the S- and R-forms of NAD(P)HX and the dehydration of the S-form of NAD(P)HX at the expense of ADP, which is converted to AMP. This allows the repair of both epimers of NAD(P)HX, a damaged form of NAD(P)H that is a result of enzymatic or heat-dependent hydration.</text>
</comment>
<evidence type="ECO:0000256" key="4">
    <source>
        <dbReference type="ARBA" id="ARBA00009524"/>
    </source>
</evidence>
<dbReference type="HAMAP" id="MF_01965">
    <property type="entry name" value="NADHX_dehydratase"/>
    <property type="match status" value="1"/>
</dbReference>
<evidence type="ECO:0000313" key="22">
    <source>
        <dbReference type="EMBL" id="MBN9670799.1"/>
    </source>
</evidence>
<evidence type="ECO:0000256" key="9">
    <source>
        <dbReference type="ARBA" id="ARBA00022958"/>
    </source>
</evidence>
<gene>
    <name evidence="18" type="primary">nnrE</name>
    <name evidence="17" type="synonym">nnrD</name>
    <name evidence="22" type="ORF">JF539_10675</name>
</gene>
<dbReference type="InterPro" id="IPR029056">
    <property type="entry name" value="Ribokinase-like"/>
</dbReference>
<dbReference type="InterPro" id="IPR030677">
    <property type="entry name" value="Nnr"/>
</dbReference>
<keyword evidence="12 17" id="KW-0456">Lyase</keyword>
<dbReference type="InterPro" id="IPR017953">
    <property type="entry name" value="Carbohydrate_kinase_pred_CS"/>
</dbReference>
<evidence type="ECO:0000256" key="19">
    <source>
        <dbReference type="PIRNR" id="PIRNR017184"/>
    </source>
</evidence>
<keyword evidence="11 18" id="KW-0413">Isomerase</keyword>
<sequence length="511" mass="52119">MRENRLFSEAVLLSPKEMGESDRLTIEGGVPGIELMEKAGQAVTRAAVSMISARARIAVLCGPGNNGGDGFIAARCLREAGHLVEVFILRDPGELKGDAAEAFTRMGLAHNPVADGSGISTGLSRALATADLIVDALFGAGLDRPLEGVALQLVSAVNASPAPVLAVDLPSGLNGASGQVLGGAVMARRTVTFFRKKPGHLLMPGRGLCGGITVADIGIPDEVLSRISAATFENMPGLWLNHWPRPEVDGHKYSRGHAVVFGGPMAATGAARLGAGAALRAGAGLVTLAAPPDAMMVNACHLTAVMLQKVRDTAAIPDLLADRRLNAVLIGPGYGVGQGAREAVKAILQAGRATVLDADALTSFGDDPDMLFEWIRAMSEPVVLTPHEGEFARLFPTLLGDKLTRAGAAAKLSGACVVVKGADTVVAAPDGRAAVNSNAPPWLATAGSGDVLAGVVTGLLAQGVPGFEAACQAVWLHGEAGREAGAGLTSEDLDAALKIAIQGLVDKAGEA</sequence>
<dbReference type="PROSITE" id="PS01050">
    <property type="entry name" value="YJEF_C_2"/>
    <property type="match status" value="1"/>
</dbReference>
<dbReference type="RefSeq" id="WP_207140369.1">
    <property type="nucleotide sequence ID" value="NZ_JAEKJZ010000001.1"/>
</dbReference>
<comment type="caution">
    <text evidence="18">Lacks conserved residue(s) required for the propagation of feature annotation.</text>
</comment>
<dbReference type="HAMAP" id="MF_01966">
    <property type="entry name" value="NADHX_epimerase"/>
    <property type="match status" value="1"/>
</dbReference>
<feature type="binding site" evidence="17">
    <location>
        <position position="387"/>
    </location>
    <ligand>
        <name>(6S)-NADPHX</name>
        <dbReference type="ChEBI" id="CHEBI:64076"/>
    </ligand>
</feature>
<comment type="catalytic activity">
    <reaction evidence="2 18 19">
        <text>(6R)-NADPHX = (6S)-NADPHX</text>
        <dbReference type="Rhea" id="RHEA:32227"/>
        <dbReference type="ChEBI" id="CHEBI:64076"/>
        <dbReference type="ChEBI" id="CHEBI:64077"/>
        <dbReference type="EC" id="5.1.99.6"/>
    </reaction>
</comment>
<comment type="subunit">
    <text evidence="17">Homotetramer.</text>
</comment>
<dbReference type="NCBIfam" id="TIGR00196">
    <property type="entry name" value="yjeF_cterm"/>
    <property type="match status" value="1"/>
</dbReference>
<organism evidence="22 23">
    <name type="scientific">Roseibium aggregatum</name>
    <dbReference type="NCBI Taxonomy" id="187304"/>
    <lineage>
        <taxon>Bacteria</taxon>
        <taxon>Pseudomonadati</taxon>
        <taxon>Pseudomonadota</taxon>
        <taxon>Alphaproteobacteria</taxon>
        <taxon>Hyphomicrobiales</taxon>
        <taxon>Stappiaceae</taxon>
        <taxon>Roseibium</taxon>
    </lineage>
</organism>
<dbReference type="PIRSF" id="PIRSF017184">
    <property type="entry name" value="Nnr"/>
    <property type="match status" value="1"/>
</dbReference>
<dbReference type="SUPFAM" id="SSF53613">
    <property type="entry name" value="Ribokinase-like"/>
    <property type="match status" value="1"/>
</dbReference>
<evidence type="ECO:0000256" key="12">
    <source>
        <dbReference type="ARBA" id="ARBA00023239"/>
    </source>
</evidence>
<feature type="binding site" evidence="18">
    <location>
        <position position="171"/>
    </location>
    <ligand>
        <name>K(+)</name>
        <dbReference type="ChEBI" id="CHEBI:29103"/>
    </ligand>
</feature>
<feature type="binding site" evidence="18">
    <location>
        <position position="135"/>
    </location>
    <ligand>
        <name>K(+)</name>
        <dbReference type="ChEBI" id="CHEBI:29103"/>
    </ligand>
</feature>
<dbReference type="Gene3D" id="3.40.1190.20">
    <property type="match status" value="1"/>
</dbReference>
<evidence type="ECO:0000256" key="5">
    <source>
        <dbReference type="ARBA" id="ARBA00022723"/>
    </source>
</evidence>
<comment type="caution">
    <text evidence="22">The sequence shown here is derived from an EMBL/GenBank/DDBJ whole genome shotgun (WGS) entry which is preliminary data.</text>
</comment>
<dbReference type="GO" id="GO:0110051">
    <property type="term" value="P:metabolite repair"/>
    <property type="evidence" value="ECO:0007669"/>
    <property type="project" value="TreeGrafter"/>
</dbReference>
<keyword evidence="10 17" id="KW-0520">NAD</keyword>
<evidence type="ECO:0000256" key="18">
    <source>
        <dbReference type="HAMAP-Rule" id="MF_01966"/>
    </source>
</evidence>
<dbReference type="PANTHER" id="PTHR12592">
    <property type="entry name" value="ATP-DEPENDENT (S)-NAD(P)H-HYDRATE DEHYDRATASE FAMILY MEMBER"/>
    <property type="match status" value="1"/>
</dbReference>
<comment type="similarity">
    <text evidence="18">Belongs to the NnrE/AIBP family.</text>
</comment>
<keyword evidence="5 18" id="KW-0479">Metal-binding</keyword>
<feature type="binding site" evidence="17">
    <location>
        <position position="450"/>
    </location>
    <ligand>
        <name>(6S)-NADPHX</name>
        <dbReference type="ChEBI" id="CHEBI:64076"/>
    </ligand>
</feature>
<evidence type="ECO:0000256" key="8">
    <source>
        <dbReference type="ARBA" id="ARBA00022857"/>
    </source>
</evidence>
<keyword evidence="8 17" id="KW-0521">NADP</keyword>
<dbReference type="Proteomes" id="UP000664096">
    <property type="component" value="Unassembled WGS sequence"/>
</dbReference>
<feature type="binding site" evidence="17">
    <location>
        <position position="270"/>
    </location>
    <ligand>
        <name>(6S)-NADPHX</name>
        <dbReference type="ChEBI" id="CHEBI:64076"/>
    </ligand>
</feature>
<comment type="catalytic activity">
    <reaction evidence="15 17 19">
        <text>(6S)-NADHX + ADP = AMP + phosphate + NADH + H(+)</text>
        <dbReference type="Rhea" id="RHEA:32223"/>
        <dbReference type="ChEBI" id="CHEBI:15378"/>
        <dbReference type="ChEBI" id="CHEBI:43474"/>
        <dbReference type="ChEBI" id="CHEBI:57945"/>
        <dbReference type="ChEBI" id="CHEBI:64074"/>
        <dbReference type="ChEBI" id="CHEBI:456215"/>
        <dbReference type="ChEBI" id="CHEBI:456216"/>
        <dbReference type="EC" id="4.2.1.136"/>
    </reaction>
</comment>
<dbReference type="GO" id="GO:0046496">
    <property type="term" value="P:nicotinamide nucleotide metabolic process"/>
    <property type="evidence" value="ECO:0007669"/>
    <property type="project" value="UniProtKB-UniRule"/>
</dbReference>
<evidence type="ECO:0000256" key="6">
    <source>
        <dbReference type="ARBA" id="ARBA00022741"/>
    </source>
</evidence>
<dbReference type="Pfam" id="PF01256">
    <property type="entry name" value="Carb_kinase"/>
    <property type="match status" value="1"/>
</dbReference>
<keyword evidence="13" id="KW-0511">Multifunctional enzyme</keyword>
<dbReference type="GO" id="GO:0046872">
    <property type="term" value="F:metal ion binding"/>
    <property type="evidence" value="ECO:0007669"/>
    <property type="project" value="UniProtKB-UniRule"/>
</dbReference>
<comment type="similarity">
    <text evidence="4 19">In the C-terminal section; belongs to the NnrD/CARKD family.</text>
</comment>
<evidence type="ECO:0000256" key="1">
    <source>
        <dbReference type="ARBA" id="ARBA00000013"/>
    </source>
</evidence>
<dbReference type="GO" id="GO:0052855">
    <property type="term" value="F:ADP-dependent NAD(P)H-hydrate dehydratase activity"/>
    <property type="evidence" value="ECO:0007669"/>
    <property type="project" value="UniProtKB-UniRule"/>
</dbReference>